<protein>
    <submittedName>
        <fullName evidence="9">Class I SAM-dependent rRNA methyltransferase</fullName>
    </submittedName>
</protein>
<organism evidence="9 10">
    <name type="scientific">Gimibacter soli</name>
    <dbReference type="NCBI Taxonomy" id="3024400"/>
    <lineage>
        <taxon>Bacteria</taxon>
        <taxon>Pseudomonadati</taxon>
        <taxon>Pseudomonadota</taxon>
        <taxon>Alphaproteobacteria</taxon>
        <taxon>Kordiimonadales</taxon>
        <taxon>Temperatibacteraceae</taxon>
        <taxon>Gimibacter</taxon>
    </lineage>
</organism>
<proteinExistence type="inferred from homology"/>
<dbReference type="GO" id="GO:0003723">
    <property type="term" value="F:RNA binding"/>
    <property type="evidence" value="ECO:0007669"/>
    <property type="project" value="InterPro"/>
</dbReference>
<dbReference type="InterPro" id="IPR036974">
    <property type="entry name" value="PUA_sf"/>
</dbReference>
<evidence type="ECO:0000313" key="10">
    <source>
        <dbReference type="Proteomes" id="UP001217500"/>
    </source>
</evidence>
<dbReference type="GO" id="GO:0008168">
    <property type="term" value="F:methyltransferase activity"/>
    <property type="evidence" value="ECO:0007669"/>
    <property type="project" value="UniProtKB-KW"/>
</dbReference>
<dbReference type="Pfam" id="PF10672">
    <property type="entry name" value="Methyltrans_SAM"/>
    <property type="match status" value="1"/>
</dbReference>
<keyword evidence="10" id="KW-1185">Reference proteome</keyword>
<dbReference type="InterPro" id="IPR019614">
    <property type="entry name" value="SAM-dep_methyl-trfase"/>
</dbReference>
<dbReference type="Gene3D" id="3.40.50.150">
    <property type="entry name" value="Vaccinia Virus protein VP39"/>
    <property type="match status" value="1"/>
</dbReference>
<dbReference type="SUPFAM" id="SSF88697">
    <property type="entry name" value="PUA domain-like"/>
    <property type="match status" value="1"/>
</dbReference>
<keyword evidence="5" id="KW-0949">S-adenosyl-L-methionine</keyword>
<dbReference type="SUPFAM" id="SSF53335">
    <property type="entry name" value="S-adenosyl-L-methionine-dependent methyltransferases"/>
    <property type="match status" value="1"/>
</dbReference>
<feature type="domain" description="S-adenosylmethionine-dependent methyltransferase" evidence="7">
    <location>
        <begin position="181"/>
        <end position="345"/>
    </location>
</feature>
<evidence type="ECO:0000259" key="8">
    <source>
        <dbReference type="Pfam" id="PF17785"/>
    </source>
</evidence>
<dbReference type="RefSeq" id="WP_289505300.1">
    <property type="nucleotide sequence ID" value="NZ_CP116805.1"/>
</dbReference>
<dbReference type="KEGG" id="gso:PH603_06885"/>
<dbReference type="GO" id="GO:0032259">
    <property type="term" value="P:methylation"/>
    <property type="evidence" value="ECO:0007669"/>
    <property type="project" value="UniProtKB-KW"/>
</dbReference>
<dbReference type="PANTHER" id="PTHR42873">
    <property type="entry name" value="RIBOSOMAL RNA LARGE SUBUNIT METHYLTRANSFERASE"/>
    <property type="match status" value="1"/>
</dbReference>
<evidence type="ECO:0000256" key="4">
    <source>
        <dbReference type="ARBA" id="ARBA00022679"/>
    </source>
</evidence>
<dbReference type="CDD" id="cd11572">
    <property type="entry name" value="RlmI_M_like"/>
    <property type="match status" value="1"/>
</dbReference>
<dbReference type="Pfam" id="PF17785">
    <property type="entry name" value="PUA_3"/>
    <property type="match status" value="1"/>
</dbReference>
<comment type="similarity">
    <text evidence="6">Belongs to the methyltransferase superfamily. RlmI family.</text>
</comment>
<evidence type="ECO:0000259" key="7">
    <source>
        <dbReference type="Pfam" id="PF10672"/>
    </source>
</evidence>
<dbReference type="InterPro" id="IPR041532">
    <property type="entry name" value="RlmI-like_PUA"/>
</dbReference>
<keyword evidence="4" id="KW-0808">Transferase</keyword>
<evidence type="ECO:0000256" key="2">
    <source>
        <dbReference type="ARBA" id="ARBA00022490"/>
    </source>
</evidence>
<reference evidence="9" key="1">
    <citation type="submission" date="2023-01" db="EMBL/GenBank/DDBJ databases">
        <title>The genome sequence of Kordiimonadaceae bacterium 6D33.</title>
        <authorList>
            <person name="Liu Y."/>
        </authorList>
    </citation>
    <scope>NUCLEOTIDE SEQUENCE</scope>
    <source>
        <strain evidence="9">6D33</strain>
    </source>
</reference>
<keyword evidence="2" id="KW-0963">Cytoplasm</keyword>
<dbReference type="Gene3D" id="3.30.750.80">
    <property type="entry name" value="RNA methyltransferase domain (HRMD) like"/>
    <property type="match status" value="1"/>
</dbReference>
<comment type="subcellular location">
    <subcellularLocation>
        <location evidence="1">Cytoplasm</location>
    </subcellularLocation>
</comment>
<evidence type="ECO:0000256" key="5">
    <source>
        <dbReference type="ARBA" id="ARBA00022691"/>
    </source>
</evidence>
<name>A0AAF0BIJ4_9PROT</name>
<dbReference type="InterPro" id="IPR029063">
    <property type="entry name" value="SAM-dependent_MTases_sf"/>
</dbReference>
<dbReference type="Proteomes" id="UP001217500">
    <property type="component" value="Chromosome"/>
</dbReference>
<evidence type="ECO:0000313" key="9">
    <source>
        <dbReference type="EMBL" id="WCL55483.1"/>
    </source>
</evidence>
<gene>
    <name evidence="9" type="ORF">PH603_06885</name>
</gene>
<evidence type="ECO:0000256" key="6">
    <source>
        <dbReference type="ARBA" id="ARBA00038091"/>
    </source>
</evidence>
<dbReference type="PANTHER" id="PTHR42873:SF1">
    <property type="entry name" value="S-ADENOSYLMETHIONINE-DEPENDENT METHYLTRANSFERASE DOMAIN-CONTAINING PROTEIN"/>
    <property type="match status" value="1"/>
</dbReference>
<dbReference type="InterPro" id="IPR015947">
    <property type="entry name" value="PUA-like_sf"/>
</dbReference>
<sequence length="401" mass="43461">MLRAMNGRPDLTLILKRDAAKAVAAGKPWVFKGDTEWSSACDIADPGTLVTLADPKMVPMAVGYLNPRSNLAVRVLSTNPKTVIDDRWFEDKFARALKKRDKLFDAPFYRLVHAEGDGLPGLVIDRYGDILVAQVTTAGMEWLTPVWLPVIDRLLSPATIVMDLSTSARLSEGLELEKAMIGKPVEGEIDVPENGVIYRADVVEGQKTGWYFDQRANRRTVMERSAGTTMLDLYAHTGAFGLAAAKAGAREVTIVDRSAPAIDKAREAAERNGLAHLCTFEVAEAYDWLDAAAAKGRTFEIVSADPPPFIKNRTMKAAGMAGYEKLAVKLGPLIAKGGILAFAACSHHASPGALKKAITGGLAKAGRKATLIHEAGADKDHPVHPQLPETRYLTFLMFELD</sequence>
<evidence type="ECO:0000256" key="3">
    <source>
        <dbReference type="ARBA" id="ARBA00022603"/>
    </source>
</evidence>
<dbReference type="EMBL" id="CP116805">
    <property type="protein sequence ID" value="WCL55483.1"/>
    <property type="molecule type" value="Genomic_DNA"/>
</dbReference>
<dbReference type="AlphaFoldDB" id="A0AAF0BIJ4"/>
<accession>A0AAF0BIJ4</accession>
<dbReference type="Gene3D" id="2.30.130.10">
    <property type="entry name" value="PUA domain"/>
    <property type="match status" value="1"/>
</dbReference>
<feature type="domain" description="RlmI-like PUA" evidence="8">
    <location>
        <begin position="13"/>
        <end position="77"/>
    </location>
</feature>
<dbReference type="CDD" id="cd02440">
    <property type="entry name" value="AdoMet_MTases"/>
    <property type="match status" value="1"/>
</dbReference>
<evidence type="ECO:0000256" key="1">
    <source>
        <dbReference type="ARBA" id="ARBA00004496"/>
    </source>
</evidence>
<keyword evidence="3 9" id="KW-0489">Methyltransferase</keyword>
<dbReference type="GO" id="GO:0005737">
    <property type="term" value="C:cytoplasm"/>
    <property type="evidence" value="ECO:0007669"/>
    <property type="project" value="UniProtKB-SubCell"/>
</dbReference>